<comment type="caution">
    <text evidence="7">The sequence shown here is derived from an EMBL/GenBank/DDBJ whole genome shotgun (WGS) entry which is preliminary data.</text>
</comment>
<evidence type="ECO:0000313" key="8">
    <source>
        <dbReference type="Proteomes" id="UP000463224"/>
    </source>
</evidence>
<dbReference type="GO" id="GO:0005886">
    <property type="term" value="C:plasma membrane"/>
    <property type="evidence" value="ECO:0007669"/>
    <property type="project" value="UniProtKB-SubCell"/>
</dbReference>
<dbReference type="EMBL" id="WPHG01000007">
    <property type="protein sequence ID" value="MVA99730.1"/>
    <property type="molecule type" value="Genomic_DNA"/>
</dbReference>
<evidence type="ECO:0000256" key="2">
    <source>
        <dbReference type="ARBA" id="ARBA00022475"/>
    </source>
</evidence>
<keyword evidence="4 6" id="KW-1133">Transmembrane helix</keyword>
<reference evidence="7 8" key="1">
    <citation type="submission" date="2019-12" db="EMBL/GenBank/DDBJ databases">
        <title>Nitratireductor arenosus sp. nov., Isolated from sea sand, Jeju island, South Korea.</title>
        <authorList>
            <person name="Kim W."/>
        </authorList>
    </citation>
    <scope>NUCLEOTIDE SEQUENCE [LARGE SCALE GENOMIC DNA]</scope>
    <source>
        <strain evidence="7 8">CAU 1489</strain>
    </source>
</reference>
<feature type="transmembrane region" description="Helical" evidence="6">
    <location>
        <begin position="190"/>
        <end position="211"/>
    </location>
</feature>
<evidence type="ECO:0000256" key="6">
    <source>
        <dbReference type="SAM" id="Phobius"/>
    </source>
</evidence>
<feature type="transmembrane region" description="Helical" evidence="6">
    <location>
        <begin position="273"/>
        <end position="290"/>
    </location>
</feature>
<feature type="transmembrane region" description="Helical" evidence="6">
    <location>
        <begin position="87"/>
        <end position="109"/>
    </location>
</feature>
<dbReference type="PANTHER" id="PTHR43370:SF1">
    <property type="entry name" value="GUANOSINE ABC TRANSPORTER PERMEASE PROTEIN NUPQ"/>
    <property type="match status" value="1"/>
</dbReference>
<keyword evidence="5 6" id="KW-0472">Membrane</keyword>
<feature type="transmembrane region" description="Helical" evidence="6">
    <location>
        <begin position="57"/>
        <end position="75"/>
    </location>
</feature>
<dbReference type="AlphaFoldDB" id="A0A844QP52"/>
<dbReference type="PANTHER" id="PTHR43370">
    <property type="entry name" value="SUGAR ABC TRANSPORTER INTEGRAL MEMBRANE PROTEIN-RELATED"/>
    <property type="match status" value="1"/>
</dbReference>
<dbReference type="CDD" id="cd06580">
    <property type="entry name" value="TM_PBP1_transp_TpRbsC_like"/>
    <property type="match status" value="1"/>
</dbReference>
<sequence>MAEQVLAASVVLATPILLAAIGGLVNRQGGIVNIALEAKMLTGAFVAVVVSSATGSWGVAVLAAAIVSAAIGYLFSLTITRARANMIIAGLGLNVLVAGFVGFIMNVGFDASGTLRMPHVELLPKLLPGSVAALPLVGEALSDLDPLTVFAWLSVAALPFLLANTRLGLRLRAAGNAPHVARAVGLREKSLQDFGTAFAGFYSGLAGAHLALASIGLFNEGLTAGRGFIALAAFYFARNRPVGTALVCLFFGFLDATQIRLQTVGLPPQLIGTLPYAMVILGLCLTAWNLKRKAQA</sequence>
<proteinExistence type="predicted"/>
<evidence type="ECO:0000313" key="7">
    <source>
        <dbReference type="EMBL" id="MVA99730.1"/>
    </source>
</evidence>
<protein>
    <submittedName>
        <fullName evidence="7">ABC transporter permease</fullName>
    </submittedName>
</protein>
<dbReference type="GO" id="GO:0022857">
    <property type="term" value="F:transmembrane transporter activity"/>
    <property type="evidence" value="ECO:0007669"/>
    <property type="project" value="InterPro"/>
</dbReference>
<evidence type="ECO:0000256" key="3">
    <source>
        <dbReference type="ARBA" id="ARBA00022692"/>
    </source>
</evidence>
<dbReference type="InterPro" id="IPR001851">
    <property type="entry name" value="ABC_transp_permease"/>
</dbReference>
<accession>A0A844QP52</accession>
<feature type="transmembrane region" description="Helical" evidence="6">
    <location>
        <begin position="6"/>
        <end position="25"/>
    </location>
</feature>
<keyword evidence="3 6" id="KW-0812">Transmembrane</keyword>
<gene>
    <name evidence="7" type="ORF">GN330_20970</name>
</gene>
<evidence type="ECO:0000256" key="1">
    <source>
        <dbReference type="ARBA" id="ARBA00004651"/>
    </source>
</evidence>
<evidence type="ECO:0000256" key="4">
    <source>
        <dbReference type="ARBA" id="ARBA00022989"/>
    </source>
</evidence>
<organism evidence="7 8">
    <name type="scientific">Nitratireductor arenosus</name>
    <dbReference type="NCBI Taxonomy" id="2682096"/>
    <lineage>
        <taxon>Bacteria</taxon>
        <taxon>Pseudomonadati</taxon>
        <taxon>Pseudomonadota</taxon>
        <taxon>Alphaproteobacteria</taxon>
        <taxon>Hyphomicrobiales</taxon>
        <taxon>Phyllobacteriaceae</taxon>
        <taxon>Nitratireductor</taxon>
    </lineage>
</organism>
<keyword evidence="8" id="KW-1185">Reference proteome</keyword>
<dbReference type="Proteomes" id="UP000463224">
    <property type="component" value="Unassembled WGS sequence"/>
</dbReference>
<dbReference type="Pfam" id="PF02653">
    <property type="entry name" value="BPD_transp_2"/>
    <property type="match status" value="1"/>
</dbReference>
<evidence type="ECO:0000256" key="5">
    <source>
        <dbReference type="ARBA" id="ARBA00023136"/>
    </source>
</evidence>
<name>A0A844QP52_9HYPH</name>
<keyword evidence="2" id="KW-1003">Cell membrane</keyword>
<feature type="transmembrane region" description="Helical" evidence="6">
    <location>
        <begin position="32"/>
        <end position="51"/>
    </location>
</feature>
<comment type="subcellular location">
    <subcellularLocation>
        <location evidence="1">Cell membrane</location>
        <topology evidence="1">Multi-pass membrane protein</topology>
    </subcellularLocation>
</comment>